<organism evidence="1 2">
    <name type="scientific">Motilimonas pumila</name>
    <dbReference type="NCBI Taxonomy" id="2303987"/>
    <lineage>
        <taxon>Bacteria</taxon>
        <taxon>Pseudomonadati</taxon>
        <taxon>Pseudomonadota</taxon>
        <taxon>Gammaproteobacteria</taxon>
        <taxon>Alteromonadales</taxon>
        <taxon>Alteromonadales genera incertae sedis</taxon>
        <taxon>Motilimonas</taxon>
    </lineage>
</organism>
<dbReference type="AlphaFoldDB" id="A0A418YE18"/>
<accession>A0A418YE18</accession>
<dbReference type="Proteomes" id="UP000283255">
    <property type="component" value="Unassembled WGS sequence"/>
</dbReference>
<evidence type="ECO:0000313" key="1">
    <source>
        <dbReference type="EMBL" id="RJG42797.1"/>
    </source>
</evidence>
<reference evidence="1 2" key="1">
    <citation type="submission" date="2018-09" db="EMBL/GenBank/DDBJ databases">
        <authorList>
            <person name="Wang F."/>
        </authorList>
    </citation>
    <scope>NUCLEOTIDE SEQUENCE [LARGE SCALE GENOMIC DNA]</scope>
    <source>
        <strain evidence="1 2">PLHSC7-2</strain>
    </source>
</reference>
<evidence type="ECO:0000313" key="2">
    <source>
        <dbReference type="Proteomes" id="UP000283255"/>
    </source>
</evidence>
<proteinExistence type="predicted"/>
<keyword evidence="2" id="KW-1185">Reference proteome</keyword>
<gene>
    <name evidence="1" type="ORF">D1Z90_11955</name>
</gene>
<dbReference type="EMBL" id="QZCH01000014">
    <property type="protein sequence ID" value="RJG42797.1"/>
    <property type="molecule type" value="Genomic_DNA"/>
</dbReference>
<comment type="caution">
    <text evidence="1">The sequence shown here is derived from an EMBL/GenBank/DDBJ whole genome shotgun (WGS) entry which is preliminary data.</text>
</comment>
<protein>
    <submittedName>
        <fullName evidence="1">Uncharacterized protein</fullName>
    </submittedName>
</protein>
<sequence length="59" mass="6890">MKNAMNEPRFIVPPQGVLDMLELIRNDDFNQRVKNLAYQRLEQNYGLDKAQADALVQQK</sequence>
<name>A0A418YE18_9GAMM</name>
<reference evidence="1 2" key="2">
    <citation type="submission" date="2019-01" db="EMBL/GenBank/DDBJ databases">
        <title>Motilimonas pumilus sp. nov., isolated from the gut of sea cucumber (Apostichopus japonicus).</title>
        <authorList>
            <person name="Wang F.-Q."/>
            <person name="Ren L.-H."/>
            <person name="Lin Y.-W."/>
            <person name="Sun G.-H."/>
            <person name="Du Z.-J."/>
            <person name="Zhao J.-X."/>
            <person name="Liu X.-J."/>
            <person name="Liu L.-J."/>
        </authorList>
    </citation>
    <scope>NUCLEOTIDE SEQUENCE [LARGE SCALE GENOMIC DNA]</scope>
    <source>
        <strain evidence="1 2">PLHSC7-2</strain>
    </source>
</reference>